<protein>
    <submittedName>
        <fullName evidence="1">Uncharacterized protein</fullName>
    </submittedName>
</protein>
<sequence>MNVLMASAGNPSPVLCLRTLANVDEALANAGEALASAGKPWPMLPNVSHYLQQKVKAWGKEVLPFLL</sequence>
<evidence type="ECO:0000313" key="2">
    <source>
        <dbReference type="Proteomes" id="UP001605036"/>
    </source>
</evidence>
<evidence type="ECO:0000313" key="1">
    <source>
        <dbReference type="EMBL" id="KAL2644161.1"/>
    </source>
</evidence>
<organism evidence="1 2">
    <name type="scientific">Riccia fluitans</name>
    <dbReference type="NCBI Taxonomy" id="41844"/>
    <lineage>
        <taxon>Eukaryota</taxon>
        <taxon>Viridiplantae</taxon>
        <taxon>Streptophyta</taxon>
        <taxon>Embryophyta</taxon>
        <taxon>Marchantiophyta</taxon>
        <taxon>Marchantiopsida</taxon>
        <taxon>Marchantiidae</taxon>
        <taxon>Marchantiales</taxon>
        <taxon>Ricciaceae</taxon>
        <taxon>Riccia</taxon>
    </lineage>
</organism>
<proteinExistence type="predicted"/>
<comment type="caution">
    <text evidence="1">The sequence shown here is derived from an EMBL/GenBank/DDBJ whole genome shotgun (WGS) entry which is preliminary data.</text>
</comment>
<gene>
    <name evidence="1" type="ORF">R1flu_011748</name>
</gene>
<name>A0ABD1Z917_9MARC</name>
<accession>A0ABD1Z917</accession>
<keyword evidence="2" id="KW-1185">Reference proteome</keyword>
<dbReference type="EMBL" id="JBHFFA010000002">
    <property type="protein sequence ID" value="KAL2644161.1"/>
    <property type="molecule type" value="Genomic_DNA"/>
</dbReference>
<dbReference type="AlphaFoldDB" id="A0ABD1Z917"/>
<reference evidence="1 2" key="1">
    <citation type="submission" date="2024-09" db="EMBL/GenBank/DDBJ databases">
        <title>Chromosome-scale assembly of Riccia fluitans.</title>
        <authorList>
            <person name="Paukszto L."/>
            <person name="Sawicki J."/>
            <person name="Karawczyk K."/>
            <person name="Piernik-Szablinska J."/>
            <person name="Szczecinska M."/>
            <person name="Mazdziarz M."/>
        </authorList>
    </citation>
    <scope>NUCLEOTIDE SEQUENCE [LARGE SCALE GENOMIC DNA]</scope>
    <source>
        <strain evidence="1">Rf_01</strain>
        <tissue evidence="1">Aerial parts of the thallus</tissue>
    </source>
</reference>
<dbReference type="Proteomes" id="UP001605036">
    <property type="component" value="Unassembled WGS sequence"/>
</dbReference>